<proteinExistence type="predicted"/>
<evidence type="ECO:0000313" key="3">
    <source>
        <dbReference type="EMBL" id="MFD1225865.1"/>
    </source>
</evidence>
<evidence type="ECO:0000313" key="4">
    <source>
        <dbReference type="Proteomes" id="UP001597263"/>
    </source>
</evidence>
<dbReference type="InterPro" id="IPR002104">
    <property type="entry name" value="Integrase_catalytic"/>
</dbReference>
<dbReference type="InterPro" id="IPR011010">
    <property type="entry name" value="DNA_brk_join_enz"/>
</dbReference>
<gene>
    <name evidence="3" type="ORF">ACFQ35_01520</name>
</gene>
<dbReference type="SUPFAM" id="SSF56349">
    <property type="entry name" value="DNA breaking-rejoining enzymes"/>
    <property type="match status" value="1"/>
</dbReference>
<evidence type="ECO:0000259" key="2">
    <source>
        <dbReference type="Pfam" id="PF00589"/>
    </source>
</evidence>
<feature type="domain" description="Tyr recombinase" evidence="2">
    <location>
        <begin position="68"/>
        <end position="121"/>
    </location>
</feature>
<comment type="caution">
    <text evidence="3">The sequence shown here is derived from an EMBL/GenBank/DDBJ whole genome shotgun (WGS) entry which is preliminary data.</text>
</comment>
<dbReference type="InterPro" id="IPR013762">
    <property type="entry name" value="Integrase-like_cat_sf"/>
</dbReference>
<dbReference type="RefSeq" id="WP_377700330.1">
    <property type="nucleotide sequence ID" value="NZ_JBHTMA010000004.1"/>
</dbReference>
<dbReference type="Gene3D" id="1.10.443.10">
    <property type="entry name" value="Intergrase catalytic core"/>
    <property type="match status" value="1"/>
</dbReference>
<dbReference type="EMBL" id="JBHTMA010000004">
    <property type="protein sequence ID" value="MFD1225865.1"/>
    <property type="molecule type" value="Genomic_DNA"/>
</dbReference>
<accession>A0ABW3V1J8</accession>
<keyword evidence="1" id="KW-0233">DNA recombination</keyword>
<name>A0ABW3V1J8_9HYPH</name>
<keyword evidence="4" id="KW-1185">Reference proteome</keyword>
<protein>
    <submittedName>
        <fullName evidence="3">Tyrosine-type recombinase/integrase</fullName>
    </submittedName>
</protein>
<dbReference type="Pfam" id="PF00589">
    <property type="entry name" value="Phage_integrase"/>
    <property type="match status" value="1"/>
</dbReference>
<sequence length="142" mass="16018">MSLAASRSSSAASLRTSLTYFARFSFLSASFLSCPGIRSMPSSRRYRLPVSCFRPPPATQPPLNNFTRRAWEPLQKEAGIVTRRKMRSKLIEKGKDQKFIQTAMGHAEIQLTLNVYGHLLKDKEAEQAQTVEDLALEMLPEE</sequence>
<dbReference type="PROSITE" id="PS51257">
    <property type="entry name" value="PROKAR_LIPOPROTEIN"/>
    <property type="match status" value="1"/>
</dbReference>
<dbReference type="Proteomes" id="UP001597263">
    <property type="component" value="Unassembled WGS sequence"/>
</dbReference>
<organism evidence="3 4">
    <name type="scientific">Pseudochrobactrum kiredjianiae</name>
    <dbReference type="NCBI Taxonomy" id="386305"/>
    <lineage>
        <taxon>Bacteria</taxon>
        <taxon>Pseudomonadati</taxon>
        <taxon>Pseudomonadota</taxon>
        <taxon>Alphaproteobacteria</taxon>
        <taxon>Hyphomicrobiales</taxon>
        <taxon>Brucellaceae</taxon>
        <taxon>Pseudochrobactrum</taxon>
    </lineage>
</organism>
<evidence type="ECO:0000256" key="1">
    <source>
        <dbReference type="ARBA" id="ARBA00023172"/>
    </source>
</evidence>
<reference evidence="4" key="1">
    <citation type="journal article" date="2019" name="Int. J. Syst. Evol. Microbiol.">
        <title>The Global Catalogue of Microorganisms (GCM) 10K type strain sequencing project: providing services to taxonomists for standard genome sequencing and annotation.</title>
        <authorList>
            <consortium name="The Broad Institute Genomics Platform"/>
            <consortium name="The Broad Institute Genome Sequencing Center for Infectious Disease"/>
            <person name="Wu L."/>
            <person name="Ma J."/>
        </authorList>
    </citation>
    <scope>NUCLEOTIDE SEQUENCE [LARGE SCALE GENOMIC DNA]</scope>
    <source>
        <strain evidence="4">CCUG 49584</strain>
    </source>
</reference>